<proteinExistence type="predicted"/>
<keyword evidence="2" id="KW-1185">Reference proteome</keyword>
<dbReference type="Proteomes" id="UP001501371">
    <property type="component" value="Unassembled WGS sequence"/>
</dbReference>
<evidence type="ECO:0008006" key="3">
    <source>
        <dbReference type="Google" id="ProtNLM"/>
    </source>
</evidence>
<name>A0ABN1UIT2_9ACTN</name>
<accession>A0ABN1UIT2</accession>
<dbReference type="SUPFAM" id="SSF55811">
    <property type="entry name" value="Nudix"/>
    <property type="match status" value="1"/>
</dbReference>
<protein>
    <recommendedName>
        <fullName evidence="3">NUDIX hydrolase</fullName>
    </recommendedName>
</protein>
<evidence type="ECO:0000313" key="2">
    <source>
        <dbReference type="Proteomes" id="UP001501371"/>
    </source>
</evidence>
<dbReference type="InterPro" id="IPR015797">
    <property type="entry name" value="NUDIX_hydrolase-like_dom_sf"/>
</dbReference>
<dbReference type="EMBL" id="BAAAKV010000004">
    <property type="protein sequence ID" value="GAA1153248.1"/>
    <property type="molecule type" value="Genomic_DNA"/>
</dbReference>
<dbReference type="RefSeq" id="WP_344269694.1">
    <property type="nucleotide sequence ID" value="NZ_BAAAKV010000004.1"/>
</dbReference>
<reference evidence="1 2" key="1">
    <citation type="journal article" date="2019" name="Int. J. Syst. Evol. Microbiol.">
        <title>The Global Catalogue of Microorganisms (GCM) 10K type strain sequencing project: providing services to taxonomists for standard genome sequencing and annotation.</title>
        <authorList>
            <consortium name="The Broad Institute Genomics Platform"/>
            <consortium name="The Broad Institute Genome Sequencing Center for Infectious Disease"/>
            <person name="Wu L."/>
            <person name="Ma J."/>
        </authorList>
    </citation>
    <scope>NUCLEOTIDE SEQUENCE [LARGE SCALE GENOMIC DNA]</scope>
    <source>
        <strain evidence="1 2">JCM 12696</strain>
    </source>
</reference>
<sequence>MTPTANSAAALPRSRVPYENWRPPVIGVTLLVPVGADELLVADATGCGDIVLPTGSVENDESPEQAAQRALQGTRRDLPVLRQVAVNQVQMRRRKVISHLVATHPLTHEDAADLAYRDPRAVLRVLPTGQAITELPEKAQARLLLGLQALAIGVMAYLEDDVVQRLESVLAS</sequence>
<evidence type="ECO:0000313" key="1">
    <source>
        <dbReference type="EMBL" id="GAA1153248.1"/>
    </source>
</evidence>
<comment type="caution">
    <text evidence="1">The sequence shown here is derived from an EMBL/GenBank/DDBJ whole genome shotgun (WGS) entry which is preliminary data.</text>
</comment>
<gene>
    <name evidence="1" type="ORF">GCM10009654_06010</name>
</gene>
<organism evidence="1 2">
    <name type="scientific">Streptomyces hebeiensis</name>
    <dbReference type="NCBI Taxonomy" id="229486"/>
    <lineage>
        <taxon>Bacteria</taxon>
        <taxon>Bacillati</taxon>
        <taxon>Actinomycetota</taxon>
        <taxon>Actinomycetes</taxon>
        <taxon>Kitasatosporales</taxon>
        <taxon>Streptomycetaceae</taxon>
        <taxon>Streptomyces</taxon>
    </lineage>
</organism>